<dbReference type="InterPro" id="IPR014177">
    <property type="entry name" value="Formate_DH_TAT-contain"/>
</dbReference>
<name>A0ABT5YNU1_9PROT</name>
<dbReference type="EMBL" id="JARHUD010000006">
    <property type="protein sequence ID" value="MDF2096547.1"/>
    <property type="molecule type" value="Genomic_DNA"/>
</dbReference>
<dbReference type="PIRSF" id="PIRSF036704">
    <property type="entry name" value="UCP036704"/>
    <property type="match status" value="1"/>
</dbReference>
<proteinExistence type="predicted"/>
<dbReference type="Proteomes" id="UP001215503">
    <property type="component" value="Unassembled WGS sequence"/>
</dbReference>
<organism evidence="1 2">
    <name type="scientific">Aquibaculum arenosum</name>
    <dbReference type="NCBI Taxonomy" id="3032591"/>
    <lineage>
        <taxon>Bacteria</taxon>
        <taxon>Pseudomonadati</taxon>
        <taxon>Pseudomonadota</taxon>
        <taxon>Alphaproteobacteria</taxon>
        <taxon>Rhodospirillales</taxon>
        <taxon>Rhodovibrionaceae</taxon>
        <taxon>Aquibaculum</taxon>
    </lineage>
</organism>
<dbReference type="RefSeq" id="WP_275823081.1">
    <property type="nucleotide sequence ID" value="NZ_JARHUD010000006.1"/>
</dbReference>
<accession>A0ABT5YNU1</accession>
<protein>
    <submittedName>
        <fullName evidence="1">Formate dehydrogenase</fullName>
    </submittedName>
</protein>
<sequence>MKDEKVTSTARRDFFRKAGLGVGALGAAAVTMAAGGEAEAAEERKPKGYQESAHVKRYYELARF</sequence>
<keyword evidence="2" id="KW-1185">Reference proteome</keyword>
<reference evidence="1 2" key="1">
    <citation type="submission" date="2023-03" db="EMBL/GenBank/DDBJ databases">
        <title>Fodinicurvata sp. CAU 1616 isolated from sea sendiment.</title>
        <authorList>
            <person name="Kim W."/>
        </authorList>
    </citation>
    <scope>NUCLEOTIDE SEQUENCE [LARGE SCALE GENOMIC DNA]</scope>
    <source>
        <strain evidence="1 2">CAU 1616</strain>
    </source>
</reference>
<evidence type="ECO:0000313" key="2">
    <source>
        <dbReference type="Proteomes" id="UP001215503"/>
    </source>
</evidence>
<gene>
    <name evidence="1" type="ORF">P2G67_11215</name>
</gene>
<dbReference type="InterPro" id="IPR006311">
    <property type="entry name" value="TAT_signal"/>
</dbReference>
<comment type="caution">
    <text evidence="1">The sequence shown here is derived from an EMBL/GenBank/DDBJ whole genome shotgun (WGS) entry which is preliminary data.</text>
</comment>
<evidence type="ECO:0000313" key="1">
    <source>
        <dbReference type="EMBL" id="MDF2096547.1"/>
    </source>
</evidence>
<dbReference type="NCBIfam" id="TIGR02811">
    <property type="entry name" value="formate_TAT"/>
    <property type="match status" value="1"/>
</dbReference>
<dbReference type="PROSITE" id="PS51318">
    <property type="entry name" value="TAT"/>
    <property type="match status" value="1"/>
</dbReference>